<keyword evidence="14 19" id="KW-0573">Peptidoglycan synthesis</keyword>
<dbReference type="Gene3D" id="3.30.1490.20">
    <property type="entry name" value="ATP-grasp fold, A domain"/>
    <property type="match status" value="1"/>
</dbReference>
<comment type="cofactor">
    <cofactor evidence="2">
        <name>Mg(2+)</name>
        <dbReference type="ChEBI" id="CHEBI:18420"/>
    </cofactor>
</comment>
<comment type="pathway">
    <text evidence="18">Glycan biosynthesis.</text>
</comment>
<evidence type="ECO:0000256" key="14">
    <source>
        <dbReference type="ARBA" id="ARBA00022984"/>
    </source>
</evidence>
<gene>
    <name evidence="19" type="primary">ddl</name>
    <name evidence="22" type="ORF">SMC7_06555</name>
</gene>
<accession>A0A398CSR2</accession>
<dbReference type="Gene3D" id="3.30.470.20">
    <property type="entry name" value="ATP-grasp fold, B domain"/>
    <property type="match status" value="1"/>
</dbReference>
<feature type="domain" description="ATP-grasp" evidence="21">
    <location>
        <begin position="217"/>
        <end position="432"/>
    </location>
</feature>
<evidence type="ECO:0000256" key="6">
    <source>
        <dbReference type="ARBA" id="ARBA00010871"/>
    </source>
</evidence>
<comment type="function">
    <text evidence="3 19">Cell wall formation.</text>
</comment>
<evidence type="ECO:0000256" key="9">
    <source>
        <dbReference type="ARBA" id="ARBA00022723"/>
    </source>
</evidence>
<evidence type="ECO:0000256" key="3">
    <source>
        <dbReference type="ARBA" id="ARBA00003921"/>
    </source>
</evidence>
<dbReference type="EMBL" id="QXIS01000034">
    <property type="protein sequence ID" value="RIE05592.1"/>
    <property type="molecule type" value="Genomic_DNA"/>
</dbReference>
<dbReference type="EC" id="6.3.2.4" evidence="19"/>
<dbReference type="GO" id="GO:0005524">
    <property type="term" value="F:ATP binding"/>
    <property type="evidence" value="ECO:0007669"/>
    <property type="project" value="UniProtKB-UniRule"/>
</dbReference>
<comment type="pathway">
    <text evidence="5 19">Cell wall biogenesis; peptidoglycan biosynthesis.</text>
</comment>
<dbReference type="InterPro" id="IPR011761">
    <property type="entry name" value="ATP-grasp"/>
</dbReference>
<evidence type="ECO:0000313" key="22">
    <source>
        <dbReference type="EMBL" id="RIE05592.1"/>
    </source>
</evidence>
<dbReference type="Pfam" id="PF01820">
    <property type="entry name" value="Dala_Dala_lig_N"/>
    <property type="match status" value="1"/>
</dbReference>
<keyword evidence="12" id="KW-0460">Magnesium</keyword>
<dbReference type="InterPro" id="IPR013815">
    <property type="entry name" value="ATP_grasp_subdomain_1"/>
</dbReference>
<evidence type="ECO:0000256" key="4">
    <source>
        <dbReference type="ARBA" id="ARBA00004496"/>
    </source>
</evidence>
<dbReference type="Gene3D" id="3.40.50.20">
    <property type="match status" value="1"/>
</dbReference>
<evidence type="ECO:0000256" key="20">
    <source>
        <dbReference type="PROSITE-ProRule" id="PRU00409"/>
    </source>
</evidence>
<evidence type="ECO:0000256" key="1">
    <source>
        <dbReference type="ARBA" id="ARBA00001936"/>
    </source>
</evidence>
<evidence type="ECO:0000256" key="5">
    <source>
        <dbReference type="ARBA" id="ARBA00004752"/>
    </source>
</evidence>
<dbReference type="PANTHER" id="PTHR23132:SF25">
    <property type="entry name" value="D-ALANINE--D-ALANINE LIGASE A"/>
    <property type="match status" value="1"/>
</dbReference>
<evidence type="ECO:0000256" key="16">
    <source>
        <dbReference type="ARBA" id="ARBA00023316"/>
    </source>
</evidence>
<evidence type="ECO:0000256" key="11">
    <source>
        <dbReference type="ARBA" id="ARBA00022840"/>
    </source>
</evidence>
<dbReference type="SUPFAM" id="SSF52440">
    <property type="entry name" value="PreATP-grasp domain"/>
    <property type="match status" value="1"/>
</dbReference>
<dbReference type="GO" id="GO:0008360">
    <property type="term" value="P:regulation of cell shape"/>
    <property type="evidence" value="ECO:0007669"/>
    <property type="project" value="UniProtKB-KW"/>
</dbReference>
<keyword evidence="7 19" id="KW-0963">Cytoplasm</keyword>
<evidence type="ECO:0000256" key="18">
    <source>
        <dbReference type="ARBA" id="ARBA00060592"/>
    </source>
</evidence>
<keyword evidence="8 19" id="KW-0436">Ligase</keyword>
<organism evidence="22 23">
    <name type="scientific">Candidatus Cryosericum terrychapinii</name>
    <dbReference type="NCBI Taxonomy" id="2290919"/>
    <lineage>
        <taxon>Bacteria</taxon>
        <taxon>Pseudomonadati</taxon>
        <taxon>Caldisericota/Cryosericota group</taxon>
        <taxon>Candidatus Cryosericota</taxon>
        <taxon>Candidatus Cryosericia</taxon>
        <taxon>Candidatus Cryosericales</taxon>
        <taxon>Candidatus Cryosericaceae</taxon>
        <taxon>Candidatus Cryosericum</taxon>
    </lineage>
</organism>
<dbReference type="GO" id="GO:0005829">
    <property type="term" value="C:cytosol"/>
    <property type="evidence" value="ECO:0007669"/>
    <property type="project" value="TreeGrafter"/>
</dbReference>
<comment type="similarity">
    <text evidence="6 19">Belongs to the D-alanine--D-alanine ligase family.</text>
</comment>
<dbReference type="AlphaFoldDB" id="A0A398CSR2"/>
<keyword evidence="11 20" id="KW-0067">ATP-binding</keyword>
<reference evidence="22 23" key="1">
    <citation type="submission" date="2018-09" db="EMBL/GenBank/DDBJ databases">
        <title>Discovery and Ecogenomic Context for Candidatus Cryosericales, a Global Caldiserica Order Active in Thawing Permafrost.</title>
        <authorList>
            <person name="Martinez M.A."/>
            <person name="Woodcroft B.J."/>
            <person name="Ignacio Espinoza J.C."/>
            <person name="Zayed A."/>
            <person name="Singleton C.M."/>
            <person name="Boyd J."/>
            <person name="Li Y.-F."/>
            <person name="Purvine S."/>
            <person name="Maughan H."/>
            <person name="Hodgkins S.B."/>
            <person name="Anderson D."/>
            <person name="Sederholm M."/>
            <person name="Temperton B."/>
            <person name="Saleska S.R."/>
            <person name="Tyson G.W."/>
            <person name="Rich V.I."/>
        </authorList>
    </citation>
    <scope>NUCLEOTIDE SEQUENCE [LARGE SCALE GENOMIC DNA]</scope>
    <source>
        <strain evidence="22 23">SMC7</strain>
    </source>
</reference>
<evidence type="ECO:0000256" key="13">
    <source>
        <dbReference type="ARBA" id="ARBA00022960"/>
    </source>
</evidence>
<name>A0A398CSR2_9BACT</name>
<dbReference type="Pfam" id="PF07478">
    <property type="entry name" value="Dala_Dala_lig_C"/>
    <property type="match status" value="1"/>
</dbReference>
<evidence type="ECO:0000256" key="8">
    <source>
        <dbReference type="ARBA" id="ARBA00022598"/>
    </source>
</evidence>
<sequence length="467" mass="51872">MTCNSSGLSFQKQLFVFQYITSGVSVKFVRCVAMRFKGNRLDVHEISNSRAFQRTSSLRGRCKELWMKKRVAVVFGSRSVEHEVSIITAVQAMNTLDEEQFEVVPLYVSKESVWFTGEALKTMDVFRDLVSLPGKAQRVQLRPFAGKWTFAVQAPRRGFMSHGMDVTPLAVDVALLCNHGTNGEDGTMQGMFELLGIPYTSAGVTGSALGMDKVFQKQLFAAAGISVVPYVSFSRRTWRSSPDDCLRHAEQRLQFPMFVKPANLGSSVGITRATDHDTLRYALEVASQFDRKLLVEQAVVDHREVNCAVLGNDDPIPSACEEVFSSRAFLDYDTKYKVGYKTTAESNSGIQKAQARKVPANLGDDLTRRVQELACRAFTTLDCRGVARVDFLIDGSGAVYVNEINTIPGALSFYLWEAVGMQYRDLLTKLIDLACKAFEDRRSNVVSYDVSDLLRLGSKGKSGTKNV</sequence>
<dbReference type="InterPro" id="IPR011127">
    <property type="entry name" value="Dala_Dala_lig_N"/>
</dbReference>
<evidence type="ECO:0000256" key="7">
    <source>
        <dbReference type="ARBA" id="ARBA00022490"/>
    </source>
</evidence>
<evidence type="ECO:0000256" key="12">
    <source>
        <dbReference type="ARBA" id="ARBA00022842"/>
    </source>
</evidence>
<dbReference type="GO" id="GO:0071555">
    <property type="term" value="P:cell wall organization"/>
    <property type="evidence" value="ECO:0007669"/>
    <property type="project" value="UniProtKB-KW"/>
</dbReference>
<dbReference type="PANTHER" id="PTHR23132">
    <property type="entry name" value="D-ALANINE--D-ALANINE LIGASE"/>
    <property type="match status" value="1"/>
</dbReference>
<comment type="catalytic activity">
    <reaction evidence="17 19">
        <text>2 D-alanine + ATP = D-alanyl-D-alanine + ADP + phosphate + H(+)</text>
        <dbReference type="Rhea" id="RHEA:11224"/>
        <dbReference type="ChEBI" id="CHEBI:15378"/>
        <dbReference type="ChEBI" id="CHEBI:30616"/>
        <dbReference type="ChEBI" id="CHEBI:43474"/>
        <dbReference type="ChEBI" id="CHEBI:57416"/>
        <dbReference type="ChEBI" id="CHEBI:57822"/>
        <dbReference type="ChEBI" id="CHEBI:456216"/>
        <dbReference type="EC" id="6.3.2.4"/>
    </reaction>
</comment>
<keyword evidence="13 19" id="KW-0133">Cell shape</keyword>
<keyword evidence="9" id="KW-0479">Metal-binding</keyword>
<dbReference type="SUPFAM" id="SSF56059">
    <property type="entry name" value="Glutathione synthetase ATP-binding domain-like"/>
    <property type="match status" value="1"/>
</dbReference>
<dbReference type="Proteomes" id="UP000266328">
    <property type="component" value="Unassembled WGS sequence"/>
</dbReference>
<dbReference type="InterPro" id="IPR011095">
    <property type="entry name" value="Dala_Dala_lig_C"/>
</dbReference>
<evidence type="ECO:0000256" key="19">
    <source>
        <dbReference type="HAMAP-Rule" id="MF_00047"/>
    </source>
</evidence>
<dbReference type="InterPro" id="IPR005905">
    <property type="entry name" value="D_ala_D_ala"/>
</dbReference>
<comment type="subcellular location">
    <subcellularLocation>
        <location evidence="4 19">Cytoplasm</location>
    </subcellularLocation>
</comment>
<comment type="cofactor">
    <cofactor evidence="1">
        <name>Mn(2+)</name>
        <dbReference type="ChEBI" id="CHEBI:29035"/>
    </cofactor>
</comment>
<evidence type="ECO:0000256" key="15">
    <source>
        <dbReference type="ARBA" id="ARBA00023211"/>
    </source>
</evidence>
<dbReference type="FunFam" id="3.30.1490.20:FF:000007">
    <property type="entry name" value="D-alanine--D-alanine ligase"/>
    <property type="match status" value="1"/>
</dbReference>
<dbReference type="PROSITE" id="PS00843">
    <property type="entry name" value="DALA_DALA_LIGASE_1"/>
    <property type="match status" value="1"/>
</dbReference>
<keyword evidence="23" id="KW-1185">Reference proteome</keyword>
<dbReference type="NCBIfam" id="TIGR01205">
    <property type="entry name" value="D_ala_D_alaTIGR"/>
    <property type="match status" value="1"/>
</dbReference>
<evidence type="ECO:0000256" key="2">
    <source>
        <dbReference type="ARBA" id="ARBA00001946"/>
    </source>
</evidence>
<proteinExistence type="inferred from homology"/>
<dbReference type="NCBIfam" id="NF002528">
    <property type="entry name" value="PRK01966.1-4"/>
    <property type="match status" value="1"/>
</dbReference>
<evidence type="ECO:0000256" key="17">
    <source>
        <dbReference type="ARBA" id="ARBA00047614"/>
    </source>
</evidence>
<dbReference type="GO" id="GO:0009252">
    <property type="term" value="P:peptidoglycan biosynthetic process"/>
    <property type="evidence" value="ECO:0007669"/>
    <property type="project" value="UniProtKB-UniRule"/>
</dbReference>
<dbReference type="InterPro" id="IPR016185">
    <property type="entry name" value="PreATP-grasp_dom_sf"/>
</dbReference>
<dbReference type="GO" id="GO:0008716">
    <property type="term" value="F:D-alanine-D-alanine ligase activity"/>
    <property type="evidence" value="ECO:0007669"/>
    <property type="project" value="UniProtKB-UniRule"/>
</dbReference>
<keyword evidence="15" id="KW-0464">Manganese</keyword>
<dbReference type="PROSITE" id="PS00844">
    <property type="entry name" value="DALA_DALA_LIGASE_2"/>
    <property type="match status" value="1"/>
</dbReference>
<evidence type="ECO:0000313" key="23">
    <source>
        <dbReference type="Proteomes" id="UP000266328"/>
    </source>
</evidence>
<evidence type="ECO:0000256" key="10">
    <source>
        <dbReference type="ARBA" id="ARBA00022741"/>
    </source>
</evidence>
<comment type="caution">
    <text evidence="22">The sequence shown here is derived from an EMBL/GenBank/DDBJ whole genome shotgun (WGS) entry which is preliminary data.</text>
</comment>
<protein>
    <recommendedName>
        <fullName evidence="19">D-alanine--D-alanine ligase</fullName>
        <ecNumber evidence="19">6.3.2.4</ecNumber>
    </recommendedName>
    <alternativeName>
        <fullName evidence="19">D-Ala-D-Ala ligase</fullName>
    </alternativeName>
    <alternativeName>
        <fullName evidence="19">D-alanylalanine synthetase</fullName>
    </alternativeName>
</protein>
<evidence type="ECO:0000259" key="21">
    <source>
        <dbReference type="PROSITE" id="PS50975"/>
    </source>
</evidence>
<keyword evidence="10 20" id="KW-0547">Nucleotide-binding</keyword>
<dbReference type="GO" id="GO:0046872">
    <property type="term" value="F:metal ion binding"/>
    <property type="evidence" value="ECO:0007669"/>
    <property type="project" value="UniProtKB-KW"/>
</dbReference>
<dbReference type="PROSITE" id="PS50975">
    <property type="entry name" value="ATP_GRASP"/>
    <property type="match status" value="1"/>
</dbReference>
<dbReference type="HAMAP" id="MF_00047">
    <property type="entry name" value="Dala_Dala_lig"/>
    <property type="match status" value="1"/>
</dbReference>
<dbReference type="UniPathway" id="UPA00219"/>
<dbReference type="InterPro" id="IPR000291">
    <property type="entry name" value="D-Ala_lig_Van_CS"/>
</dbReference>
<keyword evidence="16 19" id="KW-0961">Cell wall biogenesis/degradation</keyword>
<dbReference type="OrthoDB" id="9813261at2"/>